<reference evidence="3 4" key="1">
    <citation type="submission" date="2019-11" db="EMBL/GenBank/DDBJ databases">
        <authorList>
            <person name="Dong K."/>
        </authorList>
    </citation>
    <scope>NUCLEOTIDE SEQUENCE [LARGE SCALE GENOMIC DNA]</scope>
    <source>
        <strain evidence="3 4">JCM 17370</strain>
    </source>
</reference>
<dbReference type="Gene3D" id="3.40.50.2000">
    <property type="entry name" value="Glycogen Phosphorylase B"/>
    <property type="match status" value="1"/>
</dbReference>
<dbReference type="PANTHER" id="PTHR46401">
    <property type="entry name" value="GLYCOSYLTRANSFERASE WBBK-RELATED"/>
    <property type="match status" value="1"/>
</dbReference>
<proteinExistence type="predicted"/>
<evidence type="ECO:0000256" key="1">
    <source>
        <dbReference type="ARBA" id="ARBA00022679"/>
    </source>
</evidence>
<accession>A0A844H3G4</accession>
<sequence>MPADPALLLDVSRLISRLGQGPATGIDRVEAEWLTHLQRSGRSHLLLARVGRRQLLLPSAAGAALLRWSSGDLSDLPAPGWLARLRHRDRPRHRAEAALRRLSIRTSDARGRGMARAVEARLGPATYLNVGHSNLLQPLWSGLAPLSRVVLIHDTIPLDHPEYTRAGQSAKFRERLVAALGQADLVLTISQATRDDVLRWRKALHLPERAAVVPAPIGTRLNPADPAAIPAGLDLSRPFFVTIGTIEPRKNHALLLDAWAELARRLLPAQLPQLFIIGRRGWENHETFARLDSLPPTAGIHEMNGLPDGAVAALLERSHGLLLPSRAEGYGLPLTEAAGRGVPVICAPLPAARELLGDYARYLSPDDPRAWAAAIALLAAALPLRLAPHPVPDWSSHFAQVDRLMRARLQPASLGAMPEGK</sequence>
<organism evidence="3 4">
    <name type="scientific">Paracoccus limosus</name>
    <dbReference type="NCBI Taxonomy" id="913252"/>
    <lineage>
        <taxon>Bacteria</taxon>
        <taxon>Pseudomonadati</taxon>
        <taxon>Pseudomonadota</taxon>
        <taxon>Alphaproteobacteria</taxon>
        <taxon>Rhodobacterales</taxon>
        <taxon>Paracoccaceae</taxon>
        <taxon>Paracoccus</taxon>
    </lineage>
</organism>
<evidence type="ECO:0000313" key="3">
    <source>
        <dbReference type="EMBL" id="MTH34545.1"/>
    </source>
</evidence>
<dbReference type="Proteomes" id="UP000442533">
    <property type="component" value="Unassembled WGS sequence"/>
</dbReference>
<dbReference type="OrthoDB" id="9790710at2"/>
<dbReference type="RefSeq" id="WP_155064101.1">
    <property type="nucleotide sequence ID" value="NZ_WMIF01000008.1"/>
</dbReference>
<dbReference type="CDD" id="cd03809">
    <property type="entry name" value="GT4_MtfB-like"/>
    <property type="match status" value="1"/>
</dbReference>
<dbReference type="EMBL" id="WMIF01000008">
    <property type="protein sequence ID" value="MTH34545.1"/>
    <property type="molecule type" value="Genomic_DNA"/>
</dbReference>
<evidence type="ECO:0000313" key="4">
    <source>
        <dbReference type="Proteomes" id="UP000442533"/>
    </source>
</evidence>
<dbReference type="SUPFAM" id="SSF53756">
    <property type="entry name" value="UDP-Glycosyltransferase/glycogen phosphorylase"/>
    <property type="match status" value="1"/>
</dbReference>
<dbReference type="GO" id="GO:0016757">
    <property type="term" value="F:glycosyltransferase activity"/>
    <property type="evidence" value="ECO:0007669"/>
    <property type="project" value="InterPro"/>
</dbReference>
<dbReference type="InterPro" id="IPR001296">
    <property type="entry name" value="Glyco_trans_1"/>
</dbReference>
<keyword evidence="4" id="KW-1185">Reference proteome</keyword>
<comment type="caution">
    <text evidence="3">The sequence shown here is derived from an EMBL/GenBank/DDBJ whole genome shotgun (WGS) entry which is preliminary data.</text>
</comment>
<gene>
    <name evidence="3" type="ORF">GL279_08025</name>
</gene>
<dbReference type="Pfam" id="PF00534">
    <property type="entry name" value="Glycos_transf_1"/>
    <property type="match status" value="1"/>
</dbReference>
<dbReference type="PANTHER" id="PTHR46401:SF2">
    <property type="entry name" value="GLYCOSYLTRANSFERASE WBBK-RELATED"/>
    <property type="match status" value="1"/>
</dbReference>
<name>A0A844H3G4_9RHOB</name>
<protein>
    <submittedName>
        <fullName evidence="3">Glycosyltransferase</fullName>
    </submittedName>
</protein>
<dbReference type="AlphaFoldDB" id="A0A844H3G4"/>
<feature type="domain" description="Glycosyl transferase family 1" evidence="2">
    <location>
        <begin position="234"/>
        <end position="378"/>
    </location>
</feature>
<evidence type="ECO:0000259" key="2">
    <source>
        <dbReference type="Pfam" id="PF00534"/>
    </source>
</evidence>
<keyword evidence="1 3" id="KW-0808">Transferase</keyword>